<dbReference type="InterPro" id="IPR023203">
    <property type="entry name" value="TTHA0068_sf"/>
</dbReference>
<name>A0A1H2RH75_9BACI</name>
<reference evidence="1 2" key="1">
    <citation type="submission" date="2016-10" db="EMBL/GenBank/DDBJ databases">
        <authorList>
            <person name="de Groot N.N."/>
        </authorList>
    </citation>
    <scope>NUCLEOTIDE SEQUENCE [LARGE SCALE GENOMIC DNA]</scope>
    <source>
        <strain evidence="1 2">DSM 23126</strain>
    </source>
</reference>
<evidence type="ECO:0000313" key="2">
    <source>
        <dbReference type="Proteomes" id="UP000199488"/>
    </source>
</evidence>
<protein>
    <recommendedName>
        <fullName evidence="3">DUF309 domain-containing protein</fullName>
    </recommendedName>
</protein>
<dbReference type="STRING" id="1122204.SAMN05421781_0744"/>
<evidence type="ECO:0000313" key="1">
    <source>
        <dbReference type="EMBL" id="SDW18154.1"/>
    </source>
</evidence>
<gene>
    <name evidence="1" type="ORF">SAMN05421781_0744</name>
</gene>
<organism evidence="1 2">
    <name type="scientific">Marinococcus luteus</name>
    <dbReference type="NCBI Taxonomy" id="1122204"/>
    <lineage>
        <taxon>Bacteria</taxon>
        <taxon>Bacillati</taxon>
        <taxon>Bacillota</taxon>
        <taxon>Bacilli</taxon>
        <taxon>Bacillales</taxon>
        <taxon>Bacillaceae</taxon>
        <taxon>Marinococcus</taxon>
    </lineage>
</organism>
<dbReference type="PANTHER" id="PTHR34796:SF1">
    <property type="entry name" value="EXPRESSED PROTEIN"/>
    <property type="match status" value="1"/>
</dbReference>
<dbReference type="OrthoDB" id="165483at2"/>
<dbReference type="Proteomes" id="UP000199488">
    <property type="component" value="Unassembled WGS sequence"/>
</dbReference>
<accession>A0A1H2RH75</accession>
<dbReference type="RefSeq" id="WP_091611310.1">
    <property type="nucleotide sequence ID" value="NZ_FNNC01000001.1"/>
</dbReference>
<dbReference type="PANTHER" id="PTHR34796">
    <property type="entry name" value="EXPRESSED PROTEIN"/>
    <property type="match status" value="1"/>
</dbReference>
<dbReference type="Gene3D" id="1.10.3450.10">
    <property type="entry name" value="TTHA0068-like"/>
    <property type="match status" value="1"/>
</dbReference>
<evidence type="ECO:0008006" key="3">
    <source>
        <dbReference type="Google" id="ProtNLM"/>
    </source>
</evidence>
<dbReference type="AlphaFoldDB" id="A0A1H2RH75"/>
<dbReference type="InterPro" id="IPR005500">
    <property type="entry name" value="DUF309"/>
</dbReference>
<dbReference type="EMBL" id="FNNC01000001">
    <property type="protein sequence ID" value="SDW18154.1"/>
    <property type="molecule type" value="Genomic_DNA"/>
</dbReference>
<keyword evidence="2" id="KW-1185">Reference proteome</keyword>
<proteinExistence type="predicted"/>
<dbReference type="Pfam" id="PF03745">
    <property type="entry name" value="DUF309"/>
    <property type="match status" value="1"/>
</dbReference>
<sequence>MYPDAYILFLVEFHSTRDYFECHEILEDHWKEAPSAERDPVWPGLIQIAVGLYHERRGNLTGASKCLKNAGVILGPLPDRLQALGLDADRLLQIIQEQLDHLGEPFRDINLPITDPGLEAQCIRLCEQKKTPWLQASPLEDTDLVHKHVLRDRTDIVHERDKQLRIRDKQRRSRGL</sequence>
<dbReference type="SUPFAM" id="SSF140663">
    <property type="entry name" value="TTHA0068-like"/>
    <property type="match status" value="1"/>
</dbReference>